<feature type="region of interest" description="Disordered" evidence="1">
    <location>
        <begin position="543"/>
        <end position="576"/>
    </location>
</feature>
<feature type="region of interest" description="Disordered" evidence="1">
    <location>
        <begin position="782"/>
        <end position="823"/>
    </location>
</feature>
<reference evidence="2 4" key="1">
    <citation type="submission" date="2015-10" db="EMBL/GenBank/DDBJ databases">
        <title>The cercosporin biosynthetic gene cluster was horizontally transferred to several fungal lineages and shown to be expanded in Cercospora beticola based on microsynteny with recipient genomes.</title>
        <authorList>
            <person name="De Jonge R."/>
            <person name="Ebert M.K."/>
            <person name="Suttle J.C."/>
            <person name="Jurick Ii W.M."/>
            <person name="Secor G.A."/>
            <person name="Thomma B.P."/>
            <person name="Van De Peer Y."/>
            <person name="Bolton M.D."/>
        </authorList>
    </citation>
    <scope>NUCLEOTIDE SEQUENCE [LARGE SCALE GENOMIC DNA]</scope>
    <source>
        <strain evidence="2 4">09-40</strain>
    </source>
</reference>
<feature type="region of interest" description="Disordered" evidence="1">
    <location>
        <begin position="888"/>
        <end position="907"/>
    </location>
</feature>
<feature type="region of interest" description="Disordered" evidence="1">
    <location>
        <begin position="692"/>
        <end position="746"/>
    </location>
</feature>
<keyword evidence="5" id="KW-1185">Reference proteome</keyword>
<dbReference type="Proteomes" id="UP000230605">
    <property type="component" value="Chromosome 6"/>
</dbReference>
<feature type="compositionally biased region" description="Polar residues" evidence="1">
    <location>
        <begin position="114"/>
        <end position="125"/>
    </location>
</feature>
<sequence length="1031" mass="113603">MRFIRRGSQQIRPSNNVNDADIVIQIGTVKTGLKASQLVGTNVRSLRSSKSAAVLRGHGDFDDSFNEDDEDKALEIFTRMQDSFSPTRAGPQPCGPWSPYSPDDAYPYAGQPNPLHSTSNGTTLPYSHREPSAAARPAYAIPGRHPYYMSQQTSVTGDMAPRSPAPTIFDNVADPPSLHRLPSAPDLGDDRHQRATKVRRSSTKAQSNSRALDLVHLFPQPKPSAPPLPSQPRPSQSPSDMTDFHFSNASDRKLKKLKTPTSSRPGTSATSSRASRPFDEDILDQHKTNVRRPPKGIQNWFDAYLDDDDDEEDLDDDVEKPEPQELPGDDVLPPAYSGPHRHMSRASEKSVSGPRTPHDSHHPPPQSVESALERAKLNRTSRSSRSDSIQSSHLGNRRHHAQPRLAASTLDQESILSLTESEFEEEDDEEESDEYDSETEGGGRGRGNLPAIRDSIFDDRNIMIASASALDVVRVSRPTQLNGSRISHQEDSKRSSARSSSSSPEVHRRDVPPPLPSQSQRRPSYQVTADPIALRRLNGLSLESACTTGTTETSNTGMTTETRSSGTSYQDAADRSPQDALHMVAITEEEKMLLDLMRQKRVAMQQLSFTEGYQLALRTEQQRLAKRTATAEERALKHLKKKESVEQNRASELTSTSSQTPTQDTELRRQLSFIRKEQVDDRFQMERFLDMSRPPAPLSSHPPSPNEQRKPRAPSGEVLPATRYSPATSTQPTDSAADKPGYFSADDCETESVRLRVKQFISSKGAVPPLNSGMKTMRRHTVRQPSSVPPSPVIEEVQGAIPPLPPRSPERNVYHSRSGSQFTVSTLTHKPSCSSLHDEPRDRSPVSCFSGHHYSRPCPPHSPHPLPADLAQHDMVLLPAKPYVPGSERELLKSTSQPQLTAQDPPRLSVNSASPFANLINAASRVSVQHPAVSPQTPQYDWPRTASSTDLRPASAHGGVHQIEITKNENAPGKQKSRDPLPRLNTVDSVLDSRASMLSITSAGEEVLNAWAELGGGQDCLQTKVRSSKMH</sequence>
<feature type="region of interest" description="Disordered" evidence="1">
    <location>
        <begin position="636"/>
        <end position="673"/>
    </location>
</feature>
<dbReference type="OrthoDB" id="5244050at2759"/>
<feature type="compositionally biased region" description="Low complexity" evidence="1">
    <location>
        <begin position="654"/>
        <end position="664"/>
    </location>
</feature>
<accession>A0A2G5HPU2</accession>
<feature type="compositionally biased region" description="Low complexity" evidence="1">
    <location>
        <begin position="547"/>
        <end position="562"/>
    </location>
</feature>
<organism evidence="2 4">
    <name type="scientific">Cercospora beticola</name>
    <name type="common">Sugarbeet leaf spot fungus</name>
    <dbReference type="NCBI Taxonomy" id="122368"/>
    <lineage>
        <taxon>Eukaryota</taxon>
        <taxon>Fungi</taxon>
        <taxon>Dikarya</taxon>
        <taxon>Ascomycota</taxon>
        <taxon>Pezizomycotina</taxon>
        <taxon>Dothideomycetes</taxon>
        <taxon>Dothideomycetidae</taxon>
        <taxon>Mycosphaerellales</taxon>
        <taxon>Mycosphaerellaceae</taxon>
        <taxon>Cercospora</taxon>
    </lineage>
</organism>
<feature type="compositionally biased region" description="Polar residues" evidence="1">
    <location>
        <begin position="934"/>
        <end position="950"/>
    </location>
</feature>
<feature type="compositionally biased region" description="Pro residues" evidence="1">
    <location>
        <begin position="220"/>
        <end position="232"/>
    </location>
</feature>
<feature type="compositionally biased region" description="Polar residues" evidence="1">
    <location>
        <begin position="259"/>
        <end position="274"/>
    </location>
</feature>
<dbReference type="Proteomes" id="UP001302367">
    <property type="component" value="Chromosome 6"/>
</dbReference>
<feature type="compositionally biased region" description="Polar residues" evidence="1">
    <location>
        <begin position="893"/>
        <end position="902"/>
    </location>
</feature>
<gene>
    <name evidence="2" type="ORF">CB0940_08351</name>
    <name evidence="3" type="ORF">RHO25_009573</name>
</gene>
<evidence type="ECO:0000256" key="1">
    <source>
        <dbReference type="SAM" id="MobiDB-lite"/>
    </source>
</evidence>
<feature type="compositionally biased region" description="Low complexity" evidence="1">
    <location>
        <begin position="380"/>
        <end position="392"/>
    </location>
</feature>
<evidence type="ECO:0000313" key="4">
    <source>
        <dbReference type="Proteomes" id="UP000230605"/>
    </source>
</evidence>
<feature type="compositionally biased region" description="Acidic residues" evidence="1">
    <location>
        <begin position="421"/>
        <end position="439"/>
    </location>
</feature>
<feature type="compositionally biased region" description="Acidic residues" evidence="1">
    <location>
        <begin position="304"/>
        <end position="319"/>
    </location>
</feature>
<feature type="region of interest" description="Disordered" evidence="1">
    <location>
        <begin position="81"/>
        <end position="133"/>
    </location>
</feature>
<feature type="region of interest" description="Disordered" evidence="1">
    <location>
        <begin position="154"/>
        <end position="452"/>
    </location>
</feature>
<feature type="compositionally biased region" description="Basic and acidic residues" evidence="1">
    <location>
        <begin position="276"/>
        <end position="287"/>
    </location>
</feature>
<feature type="compositionally biased region" description="Polar residues" evidence="1">
    <location>
        <begin position="725"/>
        <end position="734"/>
    </location>
</feature>
<reference evidence="3 5" key="2">
    <citation type="submission" date="2023-09" db="EMBL/GenBank/DDBJ databases">
        <title>Complete-Gapless Cercospora beticola genome.</title>
        <authorList>
            <person name="Wyatt N.A."/>
            <person name="Spanner R.E."/>
            <person name="Bolton M.D."/>
        </authorList>
    </citation>
    <scope>NUCLEOTIDE SEQUENCE [LARGE SCALE GENOMIC DNA]</scope>
    <source>
        <strain evidence="3">Cb09-40</strain>
    </source>
</reference>
<feature type="region of interest" description="Disordered" evidence="1">
    <location>
        <begin position="480"/>
        <end position="526"/>
    </location>
</feature>
<proteinExistence type="predicted"/>
<feature type="compositionally biased region" description="Pro residues" evidence="1">
    <location>
        <begin position="694"/>
        <end position="705"/>
    </location>
</feature>
<dbReference type="EMBL" id="CP134189">
    <property type="protein sequence ID" value="WPB04925.1"/>
    <property type="molecule type" value="Genomic_DNA"/>
</dbReference>
<evidence type="ECO:0000313" key="5">
    <source>
        <dbReference type="Proteomes" id="UP001302367"/>
    </source>
</evidence>
<feature type="region of interest" description="Disordered" evidence="1">
    <location>
        <begin position="929"/>
        <end position="984"/>
    </location>
</feature>
<dbReference type="AlphaFoldDB" id="A0A2G5HPU2"/>
<evidence type="ECO:0000313" key="2">
    <source>
        <dbReference type="EMBL" id="PIA94577.1"/>
    </source>
</evidence>
<protein>
    <submittedName>
        <fullName evidence="2">Uncharacterized protein</fullName>
    </submittedName>
</protein>
<feature type="compositionally biased region" description="Basic and acidic residues" evidence="1">
    <location>
        <begin position="636"/>
        <end position="646"/>
    </location>
</feature>
<dbReference type="EMBL" id="LKMD01000104">
    <property type="protein sequence ID" value="PIA94577.1"/>
    <property type="molecule type" value="Genomic_DNA"/>
</dbReference>
<evidence type="ECO:0000313" key="3">
    <source>
        <dbReference type="EMBL" id="WPB04925.1"/>
    </source>
</evidence>
<name>A0A2G5HPU2_CERBT</name>